<dbReference type="GO" id="GO:0046872">
    <property type="term" value="F:metal ion binding"/>
    <property type="evidence" value="ECO:0007669"/>
    <property type="project" value="UniProtKB-KW"/>
</dbReference>
<evidence type="ECO:0000256" key="5">
    <source>
        <dbReference type="PIRSR" id="PIRSR601486-1"/>
    </source>
</evidence>
<dbReference type="InterPro" id="IPR001486">
    <property type="entry name" value="Hemoglobin_trunc"/>
</dbReference>
<dbReference type="GO" id="GO:0020037">
    <property type="term" value="F:heme binding"/>
    <property type="evidence" value="ECO:0007669"/>
    <property type="project" value="InterPro"/>
</dbReference>
<keyword evidence="7" id="KW-1185">Reference proteome</keyword>
<evidence type="ECO:0000256" key="3">
    <source>
        <dbReference type="ARBA" id="ARBA00022723"/>
    </source>
</evidence>
<accession>A0A2K9LRX3</accession>
<keyword evidence="3 5" id="KW-0479">Metal-binding</keyword>
<dbReference type="EMBL" id="CP022684">
    <property type="protein sequence ID" value="AUM15017.1"/>
    <property type="molecule type" value="Genomic_DNA"/>
</dbReference>
<keyword evidence="1" id="KW-0813">Transport</keyword>
<reference evidence="7" key="1">
    <citation type="submission" date="2017-08" db="EMBL/GenBank/DDBJ databases">
        <title>Direct submision.</title>
        <authorList>
            <person name="Kim S.-J."/>
            <person name="Rhee S.-K."/>
        </authorList>
    </citation>
    <scope>NUCLEOTIDE SEQUENCE [LARGE SCALE GENOMIC DNA]</scope>
    <source>
        <strain evidence="7">GI5</strain>
    </source>
</reference>
<evidence type="ECO:0000256" key="2">
    <source>
        <dbReference type="ARBA" id="ARBA00022617"/>
    </source>
</evidence>
<dbReference type="Proteomes" id="UP000235116">
    <property type="component" value="Chromosome"/>
</dbReference>
<evidence type="ECO:0000313" key="7">
    <source>
        <dbReference type="Proteomes" id="UP000235116"/>
    </source>
</evidence>
<dbReference type="InterPro" id="IPR009050">
    <property type="entry name" value="Globin-like_sf"/>
</dbReference>
<gene>
    <name evidence="6" type="ORF">Kalk_17950</name>
</gene>
<dbReference type="OrthoDB" id="9795814at2"/>
<organism evidence="6 7">
    <name type="scientific">Ketobacter alkanivorans</name>
    <dbReference type="NCBI Taxonomy" id="1917421"/>
    <lineage>
        <taxon>Bacteria</taxon>
        <taxon>Pseudomonadati</taxon>
        <taxon>Pseudomonadota</taxon>
        <taxon>Gammaproteobacteria</taxon>
        <taxon>Pseudomonadales</taxon>
        <taxon>Ketobacteraceae</taxon>
        <taxon>Ketobacter</taxon>
    </lineage>
</organism>
<dbReference type="Gene3D" id="1.10.490.10">
    <property type="entry name" value="Globins"/>
    <property type="match status" value="1"/>
</dbReference>
<dbReference type="CDD" id="cd00454">
    <property type="entry name" value="TrHb1_N"/>
    <property type="match status" value="1"/>
</dbReference>
<dbReference type="RefSeq" id="WP_101896388.1">
    <property type="nucleotide sequence ID" value="NZ_CP022684.1"/>
</dbReference>
<evidence type="ECO:0000256" key="1">
    <source>
        <dbReference type="ARBA" id="ARBA00022448"/>
    </source>
</evidence>
<dbReference type="KEGG" id="kak:Kalk_17950"/>
<dbReference type="AlphaFoldDB" id="A0A2K9LRX3"/>
<sequence length="143" mass="16079">MTKIIRFTVLVAFLTGLSACQISPPRNTLFDELGGMEGITKITDEFIYEIGLDRNVVKHFADTDLERFRNKLIEQLCDVSGGPCQYSGDTMLDVHKKMNISEAEFNRTVDLLISAMNVTGIPHTTQNKLLAKLAPMRPDIIYQ</sequence>
<dbReference type="PROSITE" id="PS51257">
    <property type="entry name" value="PROKAR_LIPOPROTEIN"/>
    <property type="match status" value="1"/>
</dbReference>
<dbReference type="GO" id="GO:0019825">
    <property type="term" value="F:oxygen binding"/>
    <property type="evidence" value="ECO:0007669"/>
    <property type="project" value="InterPro"/>
</dbReference>
<evidence type="ECO:0000256" key="4">
    <source>
        <dbReference type="ARBA" id="ARBA00023004"/>
    </source>
</evidence>
<dbReference type="InterPro" id="IPR012292">
    <property type="entry name" value="Globin/Proto"/>
</dbReference>
<feature type="binding site" description="distal binding residue" evidence="5">
    <location>
        <position position="95"/>
    </location>
    <ligand>
        <name>heme</name>
        <dbReference type="ChEBI" id="CHEBI:30413"/>
    </ligand>
    <ligandPart>
        <name>Fe</name>
        <dbReference type="ChEBI" id="CHEBI:18248"/>
    </ligandPart>
</feature>
<protein>
    <submittedName>
        <fullName evidence="6">Group 1 truncated hemoglobin</fullName>
    </submittedName>
</protein>
<proteinExistence type="predicted"/>
<dbReference type="Pfam" id="PF01152">
    <property type="entry name" value="Bac_globin"/>
    <property type="match status" value="1"/>
</dbReference>
<keyword evidence="2 5" id="KW-0349">Heme</keyword>
<keyword evidence="4 5" id="KW-0408">Iron</keyword>
<name>A0A2K9LRX3_9GAMM</name>
<dbReference type="SUPFAM" id="SSF46458">
    <property type="entry name" value="Globin-like"/>
    <property type="match status" value="1"/>
</dbReference>
<evidence type="ECO:0000313" key="6">
    <source>
        <dbReference type="EMBL" id="AUM15017.1"/>
    </source>
</evidence>